<dbReference type="EMBL" id="UINC01172320">
    <property type="protein sequence ID" value="SVD77336.1"/>
    <property type="molecule type" value="Genomic_DNA"/>
</dbReference>
<reference evidence="2" key="1">
    <citation type="submission" date="2018-05" db="EMBL/GenBank/DDBJ databases">
        <authorList>
            <person name="Lanie J.A."/>
            <person name="Ng W.-L."/>
            <person name="Kazmierczak K.M."/>
            <person name="Andrzejewski T.M."/>
            <person name="Davidsen T.M."/>
            <person name="Wayne K.J."/>
            <person name="Tettelin H."/>
            <person name="Glass J.I."/>
            <person name="Rusch D."/>
            <person name="Podicherti R."/>
            <person name="Tsui H.-C.T."/>
            <person name="Winkler M.E."/>
        </authorList>
    </citation>
    <scope>NUCLEOTIDE SEQUENCE</scope>
</reference>
<feature type="region of interest" description="Disordered" evidence="1">
    <location>
        <begin position="40"/>
        <end position="61"/>
    </location>
</feature>
<gene>
    <name evidence="2" type="ORF">METZ01_LOCUS430190</name>
</gene>
<name>A0A382Y227_9ZZZZ</name>
<evidence type="ECO:0000313" key="2">
    <source>
        <dbReference type="EMBL" id="SVD77336.1"/>
    </source>
</evidence>
<feature type="compositionally biased region" description="Polar residues" evidence="1">
    <location>
        <begin position="47"/>
        <end position="61"/>
    </location>
</feature>
<dbReference type="AlphaFoldDB" id="A0A382Y227"/>
<protein>
    <submittedName>
        <fullName evidence="2">Uncharacterized protein</fullName>
    </submittedName>
</protein>
<accession>A0A382Y227</accession>
<evidence type="ECO:0000256" key="1">
    <source>
        <dbReference type="SAM" id="MobiDB-lite"/>
    </source>
</evidence>
<sequence>MSDLYMYQERVLLYRTLLSFFPLPTTQSPPARVNVTELRTGHRVQPASATTHQSASGFRDA</sequence>
<feature type="non-terminal residue" evidence="2">
    <location>
        <position position="61"/>
    </location>
</feature>
<organism evidence="2">
    <name type="scientific">marine metagenome</name>
    <dbReference type="NCBI Taxonomy" id="408172"/>
    <lineage>
        <taxon>unclassified sequences</taxon>
        <taxon>metagenomes</taxon>
        <taxon>ecological metagenomes</taxon>
    </lineage>
</organism>
<proteinExistence type="predicted"/>